<evidence type="ECO:0000259" key="8">
    <source>
        <dbReference type="SMART" id="SM00645"/>
    </source>
</evidence>
<comment type="caution">
    <text evidence="10">The sequence shown here is derived from an EMBL/GenBank/DDBJ whole genome shotgun (WGS) entry which is preliminary data.</text>
</comment>
<dbReference type="InterPro" id="IPR000169">
    <property type="entry name" value="Pept_cys_AS"/>
</dbReference>
<dbReference type="Pfam" id="PF08246">
    <property type="entry name" value="Inhibitor_I29"/>
    <property type="match status" value="1"/>
</dbReference>
<gene>
    <name evidence="10" type="ORF">NQ314_012771</name>
</gene>
<keyword evidence="7" id="KW-0732">Signal</keyword>
<reference evidence="10" key="1">
    <citation type="journal article" date="2023" name="Insect Mol. Biol.">
        <title>Genome sequencing provides insights into the evolution of gene families encoding plant cell wall-degrading enzymes in longhorned beetles.</title>
        <authorList>
            <person name="Shin N.R."/>
            <person name="Okamura Y."/>
            <person name="Kirsch R."/>
            <person name="Pauchet Y."/>
        </authorList>
    </citation>
    <scope>NUCLEOTIDE SEQUENCE</scope>
    <source>
        <strain evidence="10">RBIC_L_NR</strain>
    </source>
</reference>
<dbReference type="InterPro" id="IPR000668">
    <property type="entry name" value="Peptidase_C1A_C"/>
</dbReference>
<evidence type="ECO:0000256" key="1">
    <source>
        <dbReference type="ARBA" id="ARBA00008455"/>
    </source>
</evidence>
<dbReference type="CDD" id="cd02248">
    <property type="entry name" value="Peptidase_C1A"/>
    <property type="match status" value="1"/>
</dbReference>
<dbReference type="PROSITE" id="PS00139">
    <property type="entry name" value="THIOL_PROTEASE_CYS"/>
    <property type="match status" value="1"/>
</dbReference>
<dbReference type="Gene3D" id="3.90.70.10">
    <property type="entry name" value="Cysteine proteinases"/>
    <property type="match status" value="1"/>
</dbReference>
<dbReference type="InterPro" id="IPR025661">
    <property type="entry name" value="Pept_asp_AS"/>
</dbReference>
<dbReference type="PRINTS" id="PR00705">
    <property type="entry name" value="PAPAIN"/>
</dbReference>
<feature type="domain" description="Cathepsin propeptide inhibitor" evidence="9">
    <location>
        <begin position="29"/>
        <end position="89"/>
    </location>
</feature>
<dbReference type="SMART" id="SM00848">
    <property type="entry name" value="Inhibitor_I29"/>
    <property type="match status" value="1"/>
</dbReference>
<protein>
    <submittedName>
        <fullName evidence="10">Uncharacterized protein</fullName>
    </submittedName>
</protein>
<feature type="domain" description="Peptidase C1A papain C-terminal" evidence="8">
    <location>
        <begin position="119"/>
        <end position="323"/>
    </location>
</feature>
<keyword evidence="6" id="KW-1015">Disulfide bond</keyword>
<keyword evidence="2" id="KW-0645">Protease</keyword>
<feature type="signal peptide" evidence="7">
    <location>
        <begin position="1"/>
        <end position="15"/>
    </location>
</feature>
<evidence type="ECO:0000256" key="7">
    <source>
        <dbReference type="SAM" id="SignalP"/>
    </source>
</evidence>
<dbReference type="Proteomes" id="UP001162156">
    <property type="component" value="Unassembled WGS sequence"/>
</dbReference>
<evidence type="ECO:0000259" key="9">
    <source>
        <dbReference type="SMART" id="SM00848"/>
    </source>
</evidence>
<dbReference type="InterPro" id="IPR013128">
    <property type="entry name" value="Peptidase_C1A"/>
</dbReference>
<dbReference type="InterPro" id="IPR025660">
    <property type="entry name" value="Pept_his_AS"/>
</dbReference>
<accession>A0AAV8XAI5</accession>
<keyword evidence="4" id="KW-0788">Thiol protease</keyword>
<dbReference type="AlphaFoldDB" id="A0AAV8XAI5"/>
<dbReference type="Pfam" id="PF00112">
    <property type="entry name" value="Peptidase_C1"/>
    <property type="match status" value="1"/>
</dbReference>
<dbReference type="PROSITE" id="PS00640">
    <property type="entry name" value="THIOL_PROTEASE_ASN"/>
    <property type="match status" value="1"/>
</dbReference>
<dbReference type="PANTHER" id="PTHR12411">
    <property type="entry name" value="CYSTEINE PROTEASE FAMILY C1-RELATED"/>
    <property type="match status" value="1"/>
</dbReference>
<dbReference type="SUPFAM" id="SSF54001">
    <property type="entry name" value="Cysteine proteinases"/>
    <property type="match status" value="1"/>
</dbReference>
<comment type="similarity">
    <text evidence="1">Belongs to the peptidase C1 family.</text>
</comment>
<evidence type="ECO:0000256" key="5">
    <source>
        <dbReference type="ARBA" id="ARBA00023145"/>
    </source>
</evidence>
<keyword evidence="3" id="KW-0378">Hydrolase</keyword>
<evidence type="ECO:0000313" key="11">
    <source>
        <dbReference type="Proteomes" id="UP001162156"/>
    </source>
</evidence>
<dbReference type="GO" id="GO:0006508">
    <property type="term" value="P:proteolysis"/>
    <property type="evidence" value="ECO:0007669"/>
    <property type="project" value="UniProtKB-KW"/>
</dbReference>
<dbReference type="GO" id="GO:0008234">
    <property type="term" value="F:cysteine-type peptidase activity"/>
    <property type="evidence" value="ECO:0007669"/>
    <property type="project" value="UniProtKB-KW"/>
</dbReference>
<dbReference type="InterPro" id="IPR039417">
    <property type="entry name" value="Peptidase_C1A_papain-like"/>
</dbReference>
<feature type="chain" id="PRO_5043967469" evidence="7">
    <location>
        <begin position="16"/>
        <end position="325"/>
    </location>
</feature>
<sequence>MKLALLAAFIAAMSAVNTATSTEDVDAAWSDFKLKYGKEYRSLYQETVSKAIFAENFNTIVEHNKLYGQGLVTYSLTINKFADLSHEEFRNTFNGYKKRASDEGNVVVVDFVPDQKIEIPDEFDWRTRGAVTPVKEQGRCGSCWAFGAVRIFLIVQNLVDCTFEYGNDGCAGGNMNVAFEYVHNNDGIDSEEHYPYEGKNGTCRYEVSANVTSTKGYGNIATGNEEHLKAAIATVGPIAVGMDASAKVIIFYEKGVYYNSLCTNIEELLDHAVLAVGYGSENGVDYWIIKNSWGTDWGDDGYIKVARNQDNNCGVATAASYPLNY</sequence>
<keyword evidence="5" id="KW-0865">Zymogen</keyword>
<dbReference type="InterPro" id="IPR038765">
    <property type="entry name" value="Papain-like_cys_pep_sf"/>
</dbReference>
<evidence type="ECO:0000313" key="10">
    <source>
        <dbReference type="EMBL" id="KAJ8935479.1"/>
    </source>
</evidence>
<evidence type="ECO:0000256" key="6">
    <source>
        <dbReference type="ARBA" id="ARBA00023157"/>
    </source>
</evidence>
<keyword evidence="11" id="KW-1185">Reference proteome</keyword>
<dbReference type="PROSITE" id="PS00639">
    <property type="entry name" value="THIOL_PROTEASE_HIS"/>
    <property type="match status" value="1"/>
</dbReference>
<dbReference type="EMBL" id="JANEYF010003573">
    <property type="protein sequence ID" value="KAJ8935479.1"/>
    <property type="molecule type" value="Genomic_DNA"/>
</dbReference>
<evidence type="ECO:0000256" key="2">
    <source>
        <dbReference type="ARBA" id="ARBA00022670"/>
    </source>
</evidence>
<evidence type="ECO:0000256" key="3">
    <source>
        <dbReference type="ARBA" id="ARBA00022801"/>
    </source>
</evidence>
<evidence type="ECO:0000256" key="4">
    <source>
        <dbReference type="ARBA" id="ARBA00022807"/>
    </source>
</evidence>
<dbReference type="SMART" id="SM00645">
    <property type="entry name" value="Pept_C1"/>
    <property type="match status" value="1"/>
</dbReference>
<proteinExistence type="inferred from homology"/>
<dbReference type="FunFam" id="3.90.70.10:FF:000006">
    <property type="entry name" value="Cathepsin S"/>
    <property type="match status" value="1"/>
</dbReference>
<dbReference type="InterPro" id="IPR013201">
    <property type="entry name" value="Prot_inhib_I29"/>
</dbReference>
<organism evidence="10 11">
    <name type="scientific">Rhamnusium bicolor</name>
    <dbReference type="NCBI Taxonomy" id="1586634"/>
    <lineage>
        <taxon>Eukaryota</taxon>
        <taxon>Metazoa</taxon>
        <taxon>Ecdysozoa</taxon>
        <taxon>Arthropoda</taxon>
        <taxon>Hexapoda</taxon>
        <taxon>Insecta</taxon>
        <taxon>Pterygota</taxon>
        <taxon>Neoptera</taxon>
        <taxon>Endopterygota</taxon>
        <taxon>Coleoptera</taxon>
        <taxon>Polyphaga</taxon>
        <taxon>Cucujiformia</taxon>
        <taxon>Chrysomeloidea</taxon>
        <taxon>Cerambycidae</taxon>
        <taxon>Lepturinae</taxon>
        <taxon>Rhagiini</taxon>
        <taxon>Rhamnusium</taxon>
    </lineage>
</organism>
<name>A0AAV8XAI5_9CUCU</name>